<organism evidence="1 2">
    <name type="scientific">Paenibacillus polysaccharolyticus</name>
    <dbReference type="NCBI Taxonomy" id="582692"/>
    <lineage>
        <taxon>Bacteria</taxon>
        <taxon>Bacillati</taxon>
        <taxon>Bacillota</taxon>
        <taxon>Bacilli</taxon>
        <taxon>Bacillales</taxon>
        <taxon>Paenibacillaceae</taxon>
        <taxon>Paenibacillus</taxon>
    </lineage>
</organism>
<evidence type="ECO:0000313" key="2">
    <source>
        <dbReference type="Proteomes" id="UP000198538"/>
    </source>
</evidence>
<protein>
    <submittedName>
        <fullName evidence="1">Uncharacterized protein</fullName>
    </submittedName>
</protein>
<dbReference type="STRING" id="582692.SAMN05720606_118108"/>
<dbReference type="AlphaFoldDB" id="A0A1G5L1M1"/>
<gene>
    <name evidence="1" type="ORF">SAMN05720606_118108</name>
</gene>
<name>A0A1G5L1M1_9BACL</name>
<evidence type="ECO:0000313" key="1">
    <source>
        <dbReference type="EMBL" id="SCZ06331.1"/>
    </source>
</evidence>
<reference evidence="2" key="1">
    <citation type="submission" date="2016-10" db="EMBL/GenBank/DDBJ databases">
        <authorList>
            <person name="Varghese N."/>
            <person name="Submissions S."/>
        </authorList>
    </citation>
    <scope>NUCLEOTIDE SEQUENCE [LARGE SCALE GENOMIC DNA]</scope>
    <source>
        <strain evidence="2">BL9</strain>
    </source>
</reference>
<dbReference type="EMBL" id="FMVM01000018">
    <property type="protein sequence ID" value="SCZ06331.1"/>
    <property type="molecule type" value="Genomic_DNA"/>
</dbReference>
<dbReference type="Proteomes" id="UP000198538">
    <property type="component" value="Unassembled WGS sequence"/>
</dbReference>
<keyword evidence="2" id="KW-1185">Reference proteome</keyword>
<sequence length="31" mass="3522">MKKDPPRQNSQHAKLGCYGFADIMLPKEGFN</sequence>
<proteinExistence type="predicted"/>
<accession>A0A1G5L1M1</accession>